<dbReference type="EMBL" id="MKZY01000011">
    <property type="protein sequence ID" value="OOO04389.1"/>
    <property type="molecule type" value="Genomic_DNA"/>
</dbReference>
<dbReference type="PANTHER" id="PTHR40254">
    <property type="entry name" value="BLR0577 PROTEIN"/>
    <property type="match status" value="1"/>
</dbReference>
<name>A0A1S9D5S9_ASPOZ</name>
<dbReference type="InterPro" id="IPR001303">
    <property type="entry name" value="Aldolase_II/adducin_N"/>
</dbReference>
<dbReference type="Gene3D" id="3.50.50.60">
    <property type="entry name" value="FAD/NAD(P)-binding domain"/>
    <property type="match status" value="1"/>
</dbReference>
<dbReference type="AlphaFoldDB" id="A0A1S9D5S9"/>
<dbReference type="InterPro" id="IPR038732">
    <property type="entry name" value="HpyO/CreE_NAD-binding"/>
</dbReference>
<dbReference type="VEuPathDB" id="FungiDB:AO090009000140"/>
<dbReference type="Pfam" id="PF00551">
    <property type="entry name" value="Formyl_trans_N"/>
    <property type="match status" value="1"/>
</dbReference>
<dbReference type="InterPro" id="IPR052189">
    <property type="entry name" value="L-asp_N-monooxygenase_NS-form"/>
</dbReference>
<dbReference type="InterPro" id="IPR036409">
    <property type="entry name" value="Aldolase_II/adducin_N_sf"/>
</dbReference>
<dbReference type="VEuPathDB" id="FungiDB:AO090701000461"/>
<evidence type="ECO:0000259" key="1">
    <source>
        <dbReference type="SMART" id="SM01007"/>
    </source>
</evidence>
<feature type="domain" description="Class II aldolase/adducin N-terminal" evidence="1">
    <location>
        <begin position="805"/>
        <end position="987"/>
    </location>
</feature>
<dbReference type="InterPro" id="IPR002376">
    <property type="entry name" value="Formyl_transf_N"/>
</dbReference>
<gene>
    <name evidence="2" type="ORF">OAory_01052360</name>
</gene>
<dbReference type="PANTHER" id="PTHR40254:SF1">
    <property type="entry name" value="BLR0577 PROTEIN"/>
    <property type="match status" value="1"/>
</dbReference>
<evidence type="ECO:0000313" key="3">
    <source>
        <dbReference type="Proteomes" id="UP000190312"/>
    </source>
</evidence>
<dbReference type="SUPFAM" id="SSF51905">
    <property type="entry name" value="FAD/NAD(P)-binding domain"/>
    <property type="match status" value="2"/>
</dbReference>
<evidence type="ECO:0000313" key="2">
    <source>
        <dbReference type="EMBL" id="OOO04389.1"/>
    </source>
</evidence>
<reference evidence="2 3" key="1">
    <citation type="submission" date="2016-10" db="EMBL/GenBank/DDBJ databases">
        <title>Genome sequencing of Aspergillus oryzae BCC7051.</title>
        <authorList>
            <person name="Thammarongtham C."/>
            <person name="Vorapreeda T."/>
            <person name="Nookaew I."/>
            <person name="Srisuk T."/>
            <person name="Land M."/>
            <person name="Jeennor S."/>
            <person name="Laoteng K."/>
        </authorList>
    </citation>
    <scope>NUCLEOTIDE SEQUENCE [LARGE SCALE GENOMIC DNA]</scope>
    <source>
        <strain evidence="2 3">BCC7051</strain>
    </source>
</reference>
<proteinExistence type="predicted"/>
<dbReference type="SUPFAM" id="SSF53328">
    <property type="entry name" value="Formyltransferase"/>
    <property type="match status" value="1"/>
</dbReference>
<dbReference type="Gene3D" id="3.40.50.12230">
    <property type="match status" value="1"/>
</dbReference>
<dbReference type="InterPro" id="IPR036477">
    <property type="entry name" value="Formyl_transf_N_sf"/>
</dbReference>
<dbReference type="SMART" id="SM01007">
    <property type="entry name" value="Aldolase_II"/>
    <property type="match status" value="1"/>
</dbReference>
<dbReference type="InterPro" id="IPR036188">
    <property type="entry name" value="FAD/NAD-bd_sf"/>
</dbReference>
<comment type="caution">
    <text evidence="2">The sequence shown here is derived from an EMBL/GenBank/DDBJ whole genome shotgun (WGS) entry which is preliminary data.</text>
</comment>
<organism evidence="2 3">
    <name type="scientific">Aspergillus oryzae</name>
    <name type="common">Yellow koji mold</name>
    <dbReference type="NCBI Taxonomy" id="5062"/>
    <lineage>
        <taxon>Eukaryota</taxon>
        <taxon>Fungi</taxon>
        <taxon>Dikarya</taxon>
        <taxon>Ascomycota</taxon>
        <taxon>Pezizomycotina</taxon>
        <taxon>Eurotiomycetes</taxon>
        <taxon>Eurotiomycetidae</taxon>
        <taxon>Eurotiales</taxon>
        <taxon>Aspergillaceae</taxon>
        <taxon>Aspergillus</taxon>
        <taxon>Aspergillus subgen. Circumdati</taxon>
    </lineage>
</organism>
<dbReference type="SUPFAM" id="SSF53639">
    <property type="entry name" value="AraD/HMP-PK domain-like"/>
    <property type="match status" value="1"/>
</dbReference>
<dbReference type="Gene3D" id="3.40.225.10">
    <property type="entry name" value="Class II aldolase/adducin N-terminal domain"/>
    <property type="match status" value="1"/>
</dbReference>
<dbReference type="Proteomes" id="UP000190312">
    <property type="component" value="Unassembled WGS sequence"/>
</dbReference>
<dbReference type="FunFam" id="3.40.225.10:FF:000009">
    <property type="entry name" value="Class II aldolase/adducin N-terminal"/>
    <property type="match status" value="1"/>
</dbReference>
<accession>A0A1S9D5S9</accession>
<dbReference type="Pfam" id="PF00596">
    <property type="entry name" value="Aldolase_II"/>
    <property type="match status" value="1"/>
</dbReference>
<sequence>MGSAVSHPSTPSPPANDLIVVGSGASGVAILLQLIERVKNGKALGEVIFVEKNGLPGPGLPYSSQCEGTILNMHTDTMGLYHDKPLHFSQWRTDQESGPFPSRARYGQYLQETWGQALEEAQHIGLGVSVIQDEAHDIDRQADGTMTLSLRNGTQLTAKSVVLALGNFTSVCNTHLINLPGFFPGPWPTSQLKTIPTDASVLVVGSRLSAVDAAIFLSEHGHQGPITFMSRSGSLPKVQGDTTPFSRRYVLHDLAKHIEENSDENLLQVTSSLMEEIFHATNGDWGWLHNDESPVKQLEHDIQAAKTGKVEWQKVLRGTAPVIERYWNGLPAKSQQLFMDKFFSPWMRYRHGMPIQNAEKILGLLRKGQLQVVQGDRVQWDGIYKAQTSTGLLEAPYVIEATGQECQLDRIESPLIQSAVEKGLLKPHPAGGVAVDFDSLRASEGLHVIGSLTRGTHFYVSAIDRVAAHAARIADAITDEPTARPLHIAIFLGSDLFSHLMASTLVPQLLAAGHTPFIFLPVHKANRKTTPPFELRELTFFERELLQKHVIPYFKNEKPNGAPHMTIEQMKDAYGILVQEVPNVNSASFINTLRKHHIDVGLSLRCYQRFKTDIIRYFARPKRLLNLHPGVLPTYRGVMTTVRAMKNREKFFGYSLHDIDEDWDAGDLIDVRHHPIDYSKSMLHFMNDVYKMGAKMAVDVCDNIARGKELSNVPQKAEESNYYTFPTKEDLEGYRKDGIRLVDAESIVNVIVESFAPLEKQEKFRAHIDEVVQECGDPRLAVVDEEAEQPPKFDDLYQERRYLKHRLALAFRIFAKFDLSEGVAGHITVRDPVDPTSFWVNPFGMHFSLIEDDDLIRVDHSGTVVEGGKNKRLNYAAYAIHAEIHRARPDVLCAAHSHSLYGRAICATGKTLDMLTQDFCVFWNDHVLYSNFAGLVLAADEGKAIAAALGNKKAALLGNHGILTVGPTIEATVAWFVLLERCCQIQLAADASAAGTGRPLVTIGEDEARATWEAVGTIGNGYFQGLPLFQVAEREFGERTLLGRGIVPWNAA</sequence>
<dbReference type="NCBIfam" id="NF004855">
    <property type="entry name" value="PRK06208.1"/>
    <property type="match status" value="1"/>
</dbReference>
<dbReference type="OrthoDB" id="10268103at2759"/>
<protein>
    <submittedName>
        <fullName evidence="2">Class II aldolase/adducin family protein</fullName>
    </submittedName>
</protein>
<dbReference type="Pfam" id="PF13454">
    <property type="entry name" value="NAD_binding_9"/>
    <property type="match status" value="1"/>
</dbReference>